<comment type="caution">
    <text evidence="2">The sequence shown here is derived from an EMBL/GenBank/DDBJ whole genome shotgun (WGS) entry which is preliminary data.</text>
</comment>
<dbReference type="GeneID" id="79857429"/>
<dbReference type="InterPro" id="IPR011856">
    <property type="entry name" value="tRNA_endonuc-like_dom_sf"/>
</dbReference>
<organism evidence="2 4">
    <name type="scientific">[Ruminococcus] lactaris</name>
    <dbReference type="NCBI Taxonomy" id="46228"/>
    <lineage>
        <taxon>Bacteria</taxon>
        <taxon>Bacillati</taxon>
        <taxon>Bacillota</taxon>
        <taxon>Clostridia</taxon>
        <taxon>Lachnospirales</taxon>
        <taxon>Lachnospiraceae</taxon>
        <taxon>Mediterraneibacter</taxon>
    </lineage>
</organism>
<name>A0A3E4LJI2_9FIRM</name>
<evidence type="ECO:0000313" key="4">
    <source>
        <dbReference type="Proteomes" id="UP000260793"/>
    </source>
</evidence>
<dbReference type="Proteomes" id="UP000260793">
    <property type="component" value="Unassembled WGS sequence"/>
</dbReference>
<evidence type="ECO:0000313" key="5">
    <source>
        <dbReference type="Proteomes" id="UP000285832"/>
    </source>
</evidence>
<dbReference type="EMBL" id="QSQN01000037">
    <property type="protein sequence ID" value="RGK37516.1"/>
    <property type="molecule type" value="Genomic_DNA"/>
</dbReference>
<dbReference type="SUPFAM" id="SSF52980">
    <property type="entry name" value="Restriction endonuclease-like"/>
    <property type="match status" value="1"/>
</dbReference>
<dbReference type="InterPro" id="IPR011335">
    <property type="entry name" value="Restrct_endonuc-II-like"/>
</dbReference>
<dbReference type="GO" id="GO:0009307">
    <property type="term" value="P:DNA restriction-modification system"/>
    <property type="evidence" value="ECO:0007669"/>
    <property type="project" value="InterPro"/>
</dbReference>
<dbReference type="GO" id="GO:0004519">
    <property type="term" value="F:endonuclease activity"/>
    <property type="evidence" value="ECO:0007669"/>
    <property type="project" value="InterPro"/>
</dbReference>
<evidence type="ECO:0000313" key="3">
    <source>
        <dbReference type="EMBL" id="RHJ56948.1"/>
    </source>
</evidence>
<protein>
    <recommendedName>
        <fullName evidence="1">Restriction endonuclease type IV Mrr domain-containing protein</fullName>
    </recommendedName>
</protein>
<dbReference type="InterPro" id="IPR007560">
    <property type="entry name" value="Restrct_endonuc_IV_Mrr"/>
</dbReference>
<dbReference type="Pfam" id="PF04471">
    <property type="entry name" value="Mrr_cat"/>
    <property type="match status" value="1"/>
</dbReference>
<evidence type="ECO:0000259" key="1">
    <source>
        <dbReference type="Pfam" id="PF04471"/>
    </source>
</evidence>
<reference evidence="4 5" key="1">
    <citation type="submission" date="2018-08" db="EMBL/GenBank/DDBJ databases">
        <title>A genome reference for cultivated species of the human gut microbiota.</title>
        <authorList>
            <person name="Zou Y."/>
            <person name="Xue W."/>
            <person name="Luo G."/>
        </authorList>
    </citation>
    <scope>NUCLEOTIDE SEQUENCE [LARGE SCALE GENOMIC DNA]</scope>
    <source>
        <strain evidence="3 5">AM09-9</strain>
        <strain evidence="2 4">TF11-7</strain>
    </source>
</reference>
<proteinExistence type="predicted"/>
<accession>A0A3E4LJI2</accession>
<sequence>MKAGKELENYVQFVYQKLLDFMDEGAMVSSNVSVIGKSGVKHEFDVYYEFQHLNMRHRIAIECKDWNTPVSKGEVGEFLSKLNDLNNISGMMVAKSGYQEGAKQFAESNGIHLMETKDLPSLGEIVAGVIKEAFLPDEATQGAPFWTLMEIQSGEITGTYFSLPEGKPIVPFFYSKVIAEKMREKLLDAENWVVRGVSQYQLKGFVAQMEVLGVEAAVFYVPYWKEGETDVPMVIIPKEKLKEEYIY</sequence>
<dbReference type="AlphaFoldDB" id="A0A3E4LJI2"/>
<dbReference type="GO" id="GO:0003677">
    <property type="term" value="F:DNA binding"/>
    <property type="evidence" value="ECO:0007669"/>
    <property type="project" value="InterPro"/>
</dbReference>
<gene>
    <name evidence="3" type="ORF">DW116_13375</name>
    <name evidence="2" type="ORF">DXD17_12070</name>
</gene>
<dbReference type="Proteomes" id="UP000285832">
    <property type="component" value="Unassembled WGS sequence"/>
</dbReference>
<dbReference type="RefSeq" id="WP_021859843.1">
    <property type="nucleotide sequence ID" value="NZ_DXNI01000017.1"/>
</dbReference>
<dbReference type="Gene3D" id="3.40.1350.10">
    <property type="match status" value="1"/>
</dbReference>
<feature type="domain" description="Restriction endonuclease type IV Mrr" evidence="1">
    <location>
        <begin position="31"/>
        <end position="119"/>
    </location>
</feature>
<dbReference type="EMBL" id="QRMI01000056">
    <property type="protein sequence ID" value="RHJ56948.1"/>
    <property type="molecule type" value="Genomic_DNA"/>
</dbReference>
<evidence type="ECO:0000313" key="2">
    <source>
        <dbReference type="EMBL" id="RGK37516.1"/>
    </source>
</evidence>